<accession>A0A143PMD7</accession>
<gene>
    <name evidence="2" type="ORF">LuPra_02883</name>
</gene>
<reference evidence="3" key="2">
    <citation type="submission" date="2016-04" db="EMBL/GenBank/DDBJ databases">
        <title>First Complete Genome Sequence of a Subdivision 6 Acidobacterium.</title>
        <authorList>
            <person name="Huang S."/>
            <person name="Vieira S."/>
            <person name="Bunk B."/>
            <person name="Riedel T."/>
            <person name="Sproeer C."/>
            <person name="Overmann J."/>
        </authorList>
    </citation>
    <scope>NUCLEOTIDE SEQUENCE [LARGE SCALE GENOMIC DNA]</scope>
    <source>
        <strain evidence="3">DSM 100886 HEG_-6_39</strain>
    </source>
</reference>
<feature type="transmembrane region" description="Helical" evidence="1">
    <location>
        <begin position="153"/>
        <end position="169"/>
    </location>
</feature>
<dbReference type="AlphaFoldDB" id="A0A143PMD7"/>
<dbReference type="STRING" id="1855912.LuPra_02883"/>
<sequence>MFDVYLIPIGGGRLEPYCEPAEDAAAVPSHEDRGLFRRLLDMFRQMLADAEEDRRKRARGEETPVAATRLGRLQQRVLRTIAEHINEQRLLWHLRKHAHATLHHPDDVTAEQALQVMRASLRKDGDRHVIWLVITTVLFIASGALAIVPGPNVLAYFLGFFVVARYLSWRGARHGLGTMIWHMTASPPLSELRGALQLSGEAREPLVLDIAMRLRLEDLPLFVARMVPDPLATP</sequence>
<dbReference type="InterPro" id="IPR018786">
    <property type="entry name" value="Mit_KHE1"/>
</dbReference>
<keyword evidence="1" id="KW-0812">Transmembrane</keyword>
<protein>
    <submittedName>
        <fullName evidence="2">Uncharacterized protein</fullName>
    </submittedName>
</protein>
<dbReference type="Proteomes" id="UP000076079">
    <property type="component" value="Chromosome"/>
</dbReference>
<feature type="transmembrane region" description="Helical" evidence="1">
    <location>
        <begin position="128"/>
        <end position="147"/>
    </location>
</feature>
<dbReference type="KEGG" id="abac:LuPra_02883"/>
<keyword evidence="3" id="KW-1185">Reference proteome</keyword>
<organism evidence="2 3">
    <name type="scientific">Luteitalea pratensis</name>
    <dbReference type="NCBI Taxonomy" id="1855912"/>
    <lineage>
        <taxon>Bacteria</taxon>
        <taxon>Pseudomonadati</taxon>
        <taxon>Acidobacteriota</taxon>
        <taxon>Vicinamibacteria</taxon>
        <taxon>Vicinamibacterales</taxon>
        <taxon>Vicinamibacteraceae</taxon>
        <taxon>Luteitalea</taxon>
    </lineage>
</organism>
<keyword evidence="1" id="KW-0472">Membrane</keyword>
<keyword evidence="1" id="KW-1133">Transmembrane helix</keyword>
<dbReference type="EMBL" id="CP015136">
    <property type="protein sequence ID" value="AMY09661.1"/>
    <property type="molecule type" value="Genomic_DNA"/>
</dbReference>
<dbReference type="Pfam" id="PF10173">
    <property type="entry name" value="Mit_KHE1"/>
    <property type="match status" value="1"/>
</dbReference>
<reference evidence="2 3" key="1">
    <citation type="journal article" date="2016" name="Genome Announc.">
        <title>First Complete Genome Sequence of a Subdivision 6 Acidobacterium Strain.</title>
        <authorList>
            <person name="Huang S."/>
            <person name="Vieira S."/>
            <person name="Bunk B."/>
            <person name="Riedel T."/>
            <person name="Sproer C."/>
            <person name="Overmann J."/>
        </authorList>
    </citation>
    <scope>NUCLEOTIDE SEQUENCE [LARGE SCALE GENOMIC DNA]</scope>
    <source>
        <strain evidence="3">DSM 100886 HEG_-6_39</strain>
    </source>
</reference>
<name>A0A143PMD7_LUTPR</name>
<evidence type="ECO:0000256" key="1">
    <source>
        <dbReference type="SAM" id="Phobius"/>
    </source>
</evidence>
<evidence type="ECO:0000313" key="3">
    <source>
        <dbReference type="Proteomes" id="UP000076079"/>
    </source>
</evidence>
<dbReference type="RefSeq" id="WP_110171396.1">
    <property type="nucleotide sequence ID" value="NZ_CP015136.1"/>
</dbReference>
<proteinExistence type="predicted"/>
<evidence type="ECO:0000313" key="2">
    <source>
        <dbReference type="EMBL" id="AMY09661.1"/>
    </source>
</evidence>